<dbReference type="EMBL" id="CAJVPT010024371">
    <property type="protein sequence ID" value="CAG8670245.1"/>
    <property type="molecule type" value="Genomic_DNA"/>
</dbReference>
<accession>A0ACA9NQS4</accession>
<keyword evidence="2" id="KW-1185">Reference proteome</keyword>
<feature type="non-terminal residue" evidence="1">
    <location>
        <position position="167"/>
    </location>
</feature>
<reference evidence="1" key="1">
    <citation type="submission" date="2021-06" db="EMBL/GenBank/DDBJ databases">
        <authorList>
            <person name="Kallberg Y."/>
            <person name="Tangrot J."/>
            <person name="Rosling A."/>
        </authorList>
    </citation>
    <scope>NUCLEOTIDE SEQUENCE</scope>
    <source>
        <strain evidence="1">CL356</strain>
    </source>
</reference>
<dbReference type="Proteomes" id="UP000789525">
    <property type="component" value="Unassembled WGS sequence"/>
</dbReference>
<gene>
    <name evidence="1" type="ORF">ACOLOM_LOCUS8924</name>
</gene>
<comment type="caution">
    <text evidence="1">The sequence shown here is derived from an EMBL/GenBank/DDBJ whole genome shotgun (WGS) entry which is preliminary data.</text>
</comment>
<evidence type="ECO:0000313" key="1">
    <source>
        <dbReference type="EMBL" id="CAG8670245.1"/>
    </source>
</evidence>
<sequence>MWSDDSTDAIGGTAKQSWDFYDGFAKHRPDYPALTLSHEISQAGIEALKNGTVVDLVNAGVNLLTTAQCIHEDPYEYVALYLSQYTLFRLSRMLASETAGHKSSGLEQSNLLHSQSLNESPKAQHITDQHRGEEGIEGREVLADLLLRGRGSHEKYALRISRSVCIE</sequence>
<evidence type="ECO:0000313" key="2">
    <source>
        <dbReference type="Proteomes" id="UP000789525"/>
    </source>
</evidence>
<proteinExistence type="predicted"/>
<organism evidence="1 2">
    <name type="scientific">Acaulospora colombiana</name>
    <dbReference type="NCBI Taxonomy" id="27376"/>
    <lineage>
        <taxon>Eukaryota</taxon>
        <taxon>Fungi</taxon>
        <taxon>Fungi incertae sedis</taxon>
        <taxon>Mucoromycota</taxon>
        <taxon>Glomeromycotina</taxon>
        <taxon>Glomeromycetes</taxon>
        <taxon>Diversisporales</taxon>
        <taxon>Acaulosporaceae</taxon>
        <taxon>Acaulospora</taxon>
    </lineage>
</organism>
<protein>
    <submittedName>
        <fullName evidence="1">14236_t:CDS:1</fullName>
    </submittedName>
</protein>
<name>A0ACA9NQS4_9GLOM</name>